<gene>
    <name evidence="1" type="ORF">NUM_31130</name>
</gene>
<name>A0A8J4ACG5_9ACTN</name>
<dbReference type="EMBL" id="BOPO01000053">
    <property type="protein sequence ID" value="GIL27859.1"/>
    <property type="molecule type" value="Genomic_DNA"/>
</dbReference>
<organism evidence="1 2">
    <name type="scientific">Actinocatenispora comari</name>
    <dbReference type="NCBI Taxonomy" id="2807577"/>
    <lineage>
        <taxon>Bacteria</taxon>
        <taxon>Bacillati</taxon>
        <taxon>Actinomycetota</taxon>
        <taxon>Actinomycetes</taxon>
        <taxon>Micromonosporales</taxon>
        <taxon>Micromonosporaceae</taxon>
        <taxon>Actinocatenispora</taxon>
    </lineage>
</organism>
<sequence>MPRYEGSDAVRSREATDVEPERAVAAFDSASAFLRATARALRGEDFARLGQGLVAGTGARLTALLPERLSSRVYTAAGAREGVPADRLGGVDTEAIAEWAVRHYTGNDYPAAFVGSSNGALTHLCAALGAPWLPQTTLVPVRWPDNDPDRPDLAREFGARVAPPLLERNPDVALHHMHDANQDRLMIAKMAYFRLKWLRLPEAYRRFLTERLAPGAPIVLVEDGSSWPVSRVAERHVFQTGARGGLQPEEYVHGSPELSRFQRAQGSPRSAPVAPPVDEWAAEAEWGFAPELRTDVASFAARHTRPLYRLRLDEPEALSPVVAELERRRRNTDRLLVESFIMLDPVQAGRTGAAPFWTVFAVEHSAAALARYLDAAEPYQDIDVLLFNHGVRSAGMADTDRWSTLARRAGRRGRLLAIDRDRFPADFASLARFVPVLRREPAGRQPVTDLTLTDVADEATRWPGVRLTADDEP</sequence>
<evidence type="ECO:0000313" key="2">
    <source>
        <dbReference type="Proteomes" id="UP000614996"/>
    </source>
</evidence>
<reference evidence="2" key="1">
    <citation type="journal article" date="2021" name="Int. J. Syst. Evol. Microbiol.">
        <title>Actinocatenispora comari sp. nov., an endophytic actinomycete isolated from aerial parts of Comarum salesowianum.</title>
        <authorList>
            <person name="Oyunbileg N."/>
            <person name="Iizaka Y."/>
            <person name="Hamada M."/>
            <person name="Davaapurev B.O."/>
            <person name="Fukumoto A."/>
            <person name="Tsetseg B."/>
            <person name="Kato F."/>
            <person name="Tamura T."/>
            <person name="Batkhuu J."/>
            <person name="Anzai Y."/>
        </authorList>
    </citation>
    <scope>NUCLEOTIDE SEQUENCE [LARGE SCALE GENOMIC DNA]</scope>
    <source>
        <strain evidence="2">NUM-2625</strain>
    </source>
</reference>
<dbReference type="AlphaFoldDB" id="A0A8J4ACG5"/>
<dbReference type="Proteomes" id="UP000614996">
    <property type="component" value="Unassembled WGS sequence"/>
</dbReference>
<comment type="caution">
    <text evidence="1">The sequence shown here is derived from an EMBL/GenBank/DDBJ whole genome shotgun (WGS) entry which is preliminary data.</text>
</comment>
<keyword evidence="2" id="KW-1185">Reference proteome</keyword>
<accession>A0A8J4ACG5</accession>
<proteinExistence type="predicted"/>
<protein>
    <submittedName>
        <fullName evidence="1">Uncharacterized protein</fullName>
    </submittedName>
</protein>
<evidence type="ECO:0000313" key="1">
    <source>
        <dbReference type="EMBL" id="GIL27859.1"/>
    </source>
</evidence>